<sequence length="111" mass="13043">MKMLKFKDILFFLFITISFFVLLIFFNYIGFIESINLFLTSFLYGIVNSMYASQLKYEKVYLLLTVPFLVLILFLGKSNEIFLICSGIFMATSLIFMSRNLKIFSNFTKTE</sequence>
<feature type="transmembrane region" description="Helical" evidence="1">
    <location>
        <begin position="60"/>
        <end position="75"/>
    </location>
</feature>
<accession>A0A1E7R937</accession>
<keyword evidence="1" id="KW-0472">Membrane</keyword>
<proteinExistence type="predicted"/>
<keyword evidence="1" id="KW-0812">Transmembrane</keyword>
<keyword evidence="3" id="KW-1185">Reference proteome</keyword>
<comment type="caution">
    <text evidence="2">The sequence shown here is derived from an EMBL/GenBank/DDBJ whole genome shotgun (WGS) entry which is preliminary data.</text>
</comment>
<organism evidence="2 3">
    <name type="scientific">Acinetobacter qingfengensis</name>
    <dbReference type="NCBI Taxonomy" id="1262585"/>
    <lineage>
        <taxon>Bacteria</taxon>
        <taxon>Pseudomonadati</taxon>
        <taxon>Pseudomonadota</taxon>
        <taxon>Gammaproteobacteria</taxon>
        <taxon>Moraxellales</taxon>
        <taxon>Moraxellaceae</taxon>
        <taxon>Acinetobacter</taxon>
    </lineage>
</organism>
<feature type="transmembrane region" description="Helical" evidence="1">
    <location>
        <begin position="81"/>
        <end position="101"/>
    </location>
</feature>
<dbReference type="AlphaFoldDB" id="A0A1E7R937"/>
<dbReference type="Proteomes" id="UP000185895">
    <property type="component" value="Unassembled WGS sequence"/>
</dbReference>
<protein>
    <submittedName>
        <fullName evidence="2">Uncharacterized protein</fullName>
    </submittedName>
</protein>
<evidence type="ECO:0000256" key="1">
    <source>
        <dbReference type="SAM" id="Phobius"/>
    </source>
</evidence>
<feature type="transmembrane region" description="Helical" evidence="1">
    <location>
        <begin position="9"/>
        <end position="29"/>
    </location>
</feature>
<name>A0A1E7R937_9GAMM</name>
<evidence type="ECO:0000313" key="2">
    <source>
        <dbReference type="EMBL" id="OEY95869.1"/>
    </source>
</evidence>
<keyword evidence="1" id="KW-1133">Transmembrane helix</keyword>
<feature type="transmembrane region" description="Helical" evidence="1">
    <location>
        <begin position="35"/>
        <end position="53"/>
    </location>
</feature>
<reference evidence="2 3" key="1">
    <citation type="submission" date="2016-09" db="EMBL/GenBank/DDBJ databases">
        <authorList>
            <person name="Capua I."/>
            <person name="De Benedictis P."/>
            <person name="Joannis T."/>
            <person name="Lombin L.H."/>
            <person name="Cattoli G."/>
        </authorList>
    </citation>
    <scope>NUCLEOTIDE SEQUENCE [LARGE SCALE GENOMIC DNA]</scope>
    <source>
        <strain evidence="2 3">ANC 4671</strain>
    </source>
</reference>
<gene>
    <name evidence="2" type="ORF">BJI46_02835</name>
</gene>
<dbReference type="EMBL" id="MKKK01000023">
    <property type="protein sequence ID" value="OEY95869.1"/>
    <property type="molecule type" value="Genomic_DNA"/>
</dbReference>
<evidence type="ECO:0000313" key="3">
    <source>
        <dbReference type="Proteomes" id="UP000185895"/>
    </source>
</evidence>